<gene>
    <name evidence="1" type="ORF">B7P43_G08152</name>
</gene>
<dbReference type="Proteomes" id="UP000235965">
    <property type="component" value="Unassembled WGS sequence"/>
</dbReference>
<dbReference type="InParanoid" id="A0A2J7QA51"/>
<comment type="caution">
    <text evidence="1">The sequence shown here is derived from an EMBL/GenBank/DDBJ whole genome shotgun (WGS) entry which is preliminary data.</text>
</comment>
<name>A0A2J7QA51_9NEOP</name>
<accession>A0A2J7QA51</accession>
<dbReference type="AlphaFoldDB" id="A0A2J7QA51"/>
<reference evidence="1 2" key="1">
    <citation type="submission" date="2017-12" db="EMBL/GenBank/DDBJ databases">
        <title>Hemimetabolous genomes reveal molecular basis of termite eusociality.</title>
        <authorList>
            <person name="Harrison M.C."/>
            <person name="Jongepier E."/>
            <person name="Robertson H.M."/>
            <person name="Arning N."/>
            <person name="Bitard-Feildel T."/>
            <person name="Chao H."/>
            <person name="Childers C.P."/>
            <person name="Dinh H."/>
            <person name="Doddapaneni H."/>
            <person name="Dugan S."/>
            <person name="Gowin J."/>
            <person name="Greiner C."/>
            <person name="Han Y."/>
            <person name="Hu H."/>
            <person name="Hughes D.S.T."/>
            <person name="Huylmans A.-K."/>
            <person name="Kemena C."/>
            <person name="Kremer L.P.M."/>
            <person name="Lee S.L."/>
            <person name="Lopez-Ezquerra A."/>
            <person name="Mallet L."/>
            <person name="Monroy-Kuhn J.M."/>
            <person name="Moser A."/>
            <person name="Murali S.C."/>
            <person name="Muzny D.M."/>
            <person name="Otani S."/>
            <person name="Piulachs M.-D."/>
            <person name="Poelchau M."/>
            <person name="Qu J."/>
            <person name="Schaub F."/>
            <person name="Wada-Katsumata A."/>
            <person name="Worley K.C."/>
            <person name="Xie Q."/>
            <person name="Ylla G."/>
            <person name="Poulsen M."/>
            <person name="Gibbs R.A."/>
            <person name="Schal C."/>
            <person name="Richards S."/>
            <person name="Belles X."/>
            <person name="Korb J."/>
            <person name="Bornberg-Bauer E."/>
        </authorList>
    </citation>
    <scope>NUCLEOTIDE SEQUENCE [LARGE SCALE GENOMIC DNA]</scope>
    <source>
        <tissue evidence="1">Whole body</tissue>
    </source>
</reference>
<keyword evidence="2" id="KW-1185">Reference proteome</keyword>
<evidence type="ECO:0000313" key="2">
    <source>
        <dbReference type="Proteomes" id="UP000235965"/>
    </source>
</evidence>
<protein>
    <submittedName>
        <fullName evidence="1">Uncharacterized protein</fullName>
    </submittedName>
</protein>
<proteinExistence type="predicted"/>
<dbReference type="EMBL" id="NEVH01016336">
    <property type="protein sequence ID" value="PNF25456.1"/>
    <property type="molecule type" value="Genomic_DNA"/>
</dbReference>
<sequence>MPTASVSSASTFVSSSLAGIPFMSTSVSPASESFLSALLSFNLTSISTLETSADNFVRLVTDTSLPSHSSAFSEHTFGDSFSTSGAPTVFDSGAEDSVLQTSESSGSSSTFSDSFVSLSSTAIVLSSVL</sequence>
<evidence type="ECO:0000313" key="1">
    <source>
        <dbReference type="EMBL" id="PNF25456.1"/>
    </source>
</evidence>
<organism evidence="1 2">
    <name type="scientific">Cryptotermes secundus</name>
    <dbReference type="NCBI Taxonomy" id="105785"/>
    <lineage>
        <taxon>Eukaryota</taxon>
        <taxon>Metazoa</taxon>
        <taxon>Ecdysozoa</taxon>
        <taxon>Arthropoda</taxon>
        <taxon>Hexapoda</taxon>
        <taxon>Insecta</taxon>
        <taxon>Pterygota</taxon>
        <taxon>Neoptera</taxon>
        <taxon>Polyneoptera</taxon>
        <taxon>Dictyoptera</taxon>
        <taxon>Blattodea</taxon>
        <taxon>Blattoidea</taxon>
        <taxon>Termitoidae</taxon>
        <taxon>Kalotermitidae</taxon>
        <taxon>Cryptotermitinae</taxon>
        <taxon>Cryptotermes</taxon>
    </lineage>
</organism>